<accession>B9RPF9</accession>
<name>B9RPF9_RICCO</name>
<sequence>MGGCASKPKESDVMPPEAVPSEAPVSPKNAETEAEIKADAEAAADESKEQKNNGGEKQNEAPLVDLSEPKQECGEAASDEPKPAVIEPVSADSAAVTALQNPEDKVETAAIATTVVTKEEVKEKEKEKVAEAKVEDKSDAPLVTL</sequence>
<feature type="region of interest" description="Disordered" evidence="1">
    <location>
        <begin position="1"/>
        <end position="106"/>
    </location>
</feature>
<dbReference type="Proteomes" id="UP000008311">
    <property type="component" value="Unassembled WGS sequence"/>
</dbReference>
<evidence type="ECO:0000313" key="2">
    <source>
        <dbReference type="EMBL" id="EEF46773.1"/>
    </source>
</evidence>
<keyword evidence="3" id="KW-1185">Reference proteome</keyword>
<dbReference type="InParanoid" id="B9RPF9"/>
<dbReference type="OrthoDB" id="849766at2759"/>
<proteinExistence type="predicted"/>
<dbReference type="KEGG" id="rcu:8276810"/>
<feature type="region of interest" description="Disordered" evidence="1">
    <location>
        <begin position="118"/>
        <end position="145"/>
    </location>
</feature>
<dbReference type="OMA" id="IEEVTAX"/>
<feature type="compositionally biased region" description="Basic and acidic residues" evidence="1">
    <location>
        <begin position="30"/>
        <end position="51"/>
    </location>
</feature>
<protein>
    <submittedName>
        <fullName evidence="2">Uncharacterized protein</fullName>
    </submittedName>
</protein>
<organism evidence="2 3">
    <name type="scientific">Ricinus communis</name>
    <name type="common">Castor bean</name>
    <dbReference type="NCBI Taxonomy" id="3988"/>
    <lineage>
        <taxon>Eukaryota</taxon>
        <taxon>Viridiplantae</taxon>
        <taxon>Streptophyta</taxon>
        <taxon>Embryophyta</taxon>
        <taxon>Tracheophyta</taxon>
        <taxon>Spermatophyta</taxon>
        <taxon>Magnoliopsida</taxon>
        <taxon>eudicotyledons</taxon>
        <taxon>Gunneridae</taxon>
        <taxon>Pentapetalae</taxon>
        <taxon>rosids</taxon>
        <taxon>fabids</taxon>
        <taxon>Malpighiales</taxon>
        <taxon>Euphorbiaceae</taxon>
        <taxon>Acalyphoideae</taxon>
        <taxon>Acalypheae</taxon>
        <taxon>Ricinus</taxon>
    </lineage>
</organism>
<gene>
    <name evidence="2" type="ORF">RCOM_1370020</name>
</gene>
<reference evidence="3" key="1">
    <citation type="journal article" date="2010" name="Nat. Biotechnol.">
        <title>Draft genome sequence of the oilseed species Ricinus communis.</title>
        <authorList>
            <person name="Chan A.P."/>
            <person name="Crabtree J."/>
            <person name="Zhao Q."/>
            <person name="Lorenzi H."/>
            <person name="Orvis J."/>
            <person name="Puiu D."/>
            <person name="Melake-Berhan A."/>
            <person name="Jones K.M."/>
            <person name="Redman J."/>
            <person name="Chen G."/>
            <person name="Cahoon E.B."/>
            <person name="Gedil M."/>
            <person name="Stanke M."/>
            <person name="Haas B.J."/>
            <person name="Wortman J.R."/>
            <person name="Fraser-Liggett C.M."/>
            <person name="Ravel J."/>
            <person name="Rabinowicz P.D."/>
        </authorList>
    </citation>
    <scope>NUCLEOTIDE SEQUENCE [LARGE SCALE GENOMIC DNA]</scope>
    <source>
        <strain evidence="3">cv. Hale</strain>
    </source>
</reference>
<dbReference type="EMBL" id="EQ973793">
    <property type="protein sequence ID" value="EEF46773.1"/>
    <property type="molecule type" value="Genomic_DNA"/>
</dbReference>
<dbReference type="AlphaFoldDB" id="B9RPF9"/>
<dbReference type="eggNOG" id="ENOG502SF9Q">
    <property type="taxonomic scope" value="Eukaryota"/>
</dbReference>
<evidence type="ECO:0000313" key="3">
    <source>
        <dbReference type="Proteomes" id="UP000008311"/>
    </source>
</evidence>
<feature type="compositionally biased region" description="Basic and acidic residues" evidence="1">
    <location>
        <begin position="118"/>
        <end position="139"/>
    </location>
</feature>
<evidence type="ECO:0000256" key="1">
    <source>
        <dbReference type="SAM" id="MobiDB-lite"/>
    </source>
</evidence>